<dbReference type="AlphaFoldDB" id="A0A1Y3ZQK4"/>
<dbReference type="Proteomes" id="UP001212263">
    <property type="component" value="Unassembled WGS sequence"/>
</dbReference>
<keyword evidence="3" id="KW-0812">Transmembrane</keyword>
<evidence type="ECO:0000256" key="3">
    <source>
        <dbReference type="SAM" id="Phobius"/>
    </source>
</evidence>
<evidence type="ECO:0000313" key="5">
    <source>
        <dbReference type="EMBL" id="MDB9224162.1"/>
    </source>
</evidence>
<dbReference type="CDD" id="cd12797">
    <property type="entry name" value="M23_peptidase"/>
    <property type="match status" value="1"/>
</dbReference>
<comment type="caution">
    <text evidence="6">The sequence shown here is derived from an EMBL/GenBank/DDBJ whole genome shotgun (WGS) entry which is preliminary data.</text>
</comment>
<dbReference type="Gene3D" id="2.70.70.10">
    <property type="entry name" value="Glucose Permease (Domain IIA)"/>
    <property type="match status" value="1"/>
</dbReference>
<reference evidence="6 7" key="1">
    <citation type="submission" date="2018-08" db="EMBL/GenBank/DDBJ databases">
        <title>A genome reference for cultivated species of the human gut microbiota.</title>
        <authorList>
            <person name="Zou Y."/>
            <person name="Xue W."/>
            <person name="Luo G."/>
        </authorList>
    </citation>
    <scope>NUCLEOTIDE SEQUENCE [LARGE SCALE GENOMIC DNA]</scope>
    <source>
        <strain evidence="6 7">AF16-14</strain>
    </source>
</reference>
<evidence type="ECO:0000259" key="4">
    <source>
        <dbReference type="Pfam" id="PF01551"/>
    </source>
</evidence>
<dbReference type="RefSeq" id="WP_046451147.1">
    <property type="nucleotide sequence ID" value="NZ_CABJFF010000018.1"/>
</dbReference>
<feature type="domain" description="M23ase beta-sheet core" evidence="4">
    <location>
        <begin position="201"/>
        <end position="295"/>
    </location>
</feature>
<dbReference type="InterPro" id="IPR011055">
    <property type="entry name" value="Dup_hybrid_motif"/>
</dbReference>
<evidence type="ECO:0000313" key="7">
    <source>
        <dbReference type="Proteomes" id="UP000284243"/>
    </source>
</evidence>
<keyword evidence="1" id="KW-0732">Signal</keyword>
<dbReference type="InterPro" id="IPR050570">
    <property type="entry name" value="Cell_wall_metabolism_enzyme"/>
</dbReference>
<dbReference type="SUPFAM" id="SSF51261">
    <property type="entry name" value="Duplicated hybrid motif"/>
    <property type="match status" value="1"/>
</dbReference>
<keyword evidence="3" id="KW-0472">Membrane</keyword>
<gene>
    <name evidence="6" type="ORF">DWW57_10980</name>
    <name evidence="5" type="ORF">PN645_14250</name>
</gene>
<keyword evidence="2" id="KW-0175">Coiled coil</keyword>
<accession>A0A1Y3ZQK4</accession>
<dbReference type="Pfam" id="PF01551">
    <property type="entry name" value="Peptidase_M23"/>
    <property type="match status" value="1"/>
</dbReference>
<dbReference type="PANTHER" id="PTHR21666:SF289">
    <property type="entry name" value="L-ALA--D-GLU ENDOPEPTIDASE"/>
    <property type="match status" value="1"/>
</dbReference>
<dbReference type="PANTHER" id="PTHR21666">
    <property type="entry name" value="PEPTIDASE-RELATED"/>
    <property type="match status" value="1"/>
</dbReference>
<feature type="transmembrane region" description="Helical" evidence="3">
    <location>
        <begin position="29"/>
        <end position="51"/>
    </location>
</feature>
<evidence type="ECO:0000256" key="1">
    <source>
        <dbReference type="ARBA" id="ARBA00022729"/>
    </source>
</evidence>
<proteinExistence type="predicted"/>
<organism evidence="6 7">
    <name type="scientific">Odoribacter splanchnicus</name>
    <dbReference type="NCBI Taxonomy" id="28118"/>
    <lineage>
        <taxon>Bacteria</taxon>
        <taxon>Pseudomonadati</taxon>
        <taxon>Bacteroidota</taxon>
        <taxon>Bacteroidia</taxon>
        <taxon>Bacteroidales</taxon>
        <taxon>Odoribacteraceae</taxon>
        <taxon>Odoribacter</taxon>
    </lineage>
</organism>
<protein>
    <submittedName>
        <fullName evidence="6">M23 family peptidase</fullName>
    </submittedName>
    <submittedName>
        <fullName evidence="5">Peptidoglycan DD-metalloendopeptidase family protein</fullName>
    </submittedName>
</protein>
<feature type="coiled-coil region" evidence="2">
    <location>
        <begin position="56"/>
        <end position="90"/>
    </location>
</feature>
<name>A0A1Y3ZQK4_9BACT</name>
<evidence type="ECO:0000313" key="6">
    <source>
        <dbReference type="EMBL" id="RGU55809.1"/>
    </source>
</evidence>
<dbReference type="EMBL" id="QRYC01000014">
    <property type="protein sequence ID" value="RGU55809.1"/>
    <property type="molecule type" value="Genomic_DNA"/>
</dbReference>
<dbReference type="EMBL" id="JAQMRD010000020">
    <property type="protein sequence ID" value="MDB9224162.1"/>
    <property type="molecule type" value="Genomic_DNA"/>
</dbReference>
<evidence type="ECO:0000256" key="2">
    <source>
        <dbReference type="SAM" id="Coils"/>
    </source>
</evidence>
<dbReference type="Proteomes" id="UP000284243">
    <property type="component" value="Unassembled WGS sequence"/>
</dbReference>
<sequence>MAKTGYRFNPETLSYDRIHVSVKKKLWSLVVKFFSSLSLALVIFLIVSAIVDSPKEKALKREKEEILAQYHILNNELERMDEVLKNLETRDDNIYRVIFESEPIDASIRRAGSGGVNRYESLKDMDNAELIINTSKKLDELSKALYIQSKSYDEIETLAKNKIEMLASIPAILPVSLKDPSTRFSSSYGYRMHPIYKTVKLHAGMDFSGAVGTPIYATGNGKVVYAEMHQGYGKCVLIDHGFNYQTLYAHLSAYNVKSGQKVKRGDIIGYMGNTGMSTGPHIHYEVKKNGIPVDPINYYFNDLTADEYDKLVTEANNNGQTMD</sequence>
<dbReference type="FunFam" id="2.70.70.10:FF:000006">
    <property type="entry name" value="M23 family peptidase"/>
    <property type="match status" value="1"/>
</dbReference>
<dbReference type="GO" id="GO:0004222">
    <property type="term" value="F:metalloendopeptidase activity"/>
    <property type="evidence" value="ECO:0007669"/>
    <property type="project" value="TreeGrafter"/>
</dbReference>
<dbReference type="InterPro" id="IPR016047">
    <property type="entry name" value="M23ase_b-sheet_dom"/>
</dbReference>
<reference evidence="5" key="2">
    <citation type="submission" date="2023-01" db="EMBL/GenBank/DDBJ databases">
        <title>Human gut microbiome strain richness.</title>
        <authorList>
            <person name="Chen-Liaw A."/>
        </authorList>
    </citation>
    <scope>NUCLEOTIDE SEQUENCE</scope>
    <source>
        <strain evidence="5">RTP21484st1_B7_RTP21484_190118</strain>
    </source>
</reference>
<keyword evidence="3" id="KW-1133">Transmembrane helix</keyword>